<proteinExistence type="predicted"/>
<protein>
    <submittedName>
        <fullName evidence="1">Uncharacterized protein</fullName>
    </submittedName>
</protein>
<dbReference type="EMBL" id="WWCX01000001">
    <property type="protein sequence ID" value="MYM92621.1"/>
    <property type="molecule type" value="Genomic_DNA"/>
</dbReference>
<gene>
    <name evidence="1" type="ORF">GTP90_01955</name>
</gene>
<sequence length="83" mass="9482">MDIIDATPPSDFPQLVIIMDKELAKRHPAKLFYLRVARPEGGANHVDLDHAVTPVDARQMALAKGYEPTHWMEVQDMAPHRFY</sequence>
<reference evidence="1" key="1">
    <citation type="submission" date="2019-12" db="EMBL/GenBank/DDBJ databases">
        <title>Novel species isolated from a subtropical stream in China.</title>
        <authorList>
            <person name="Lu H."/>
        </authorList>
    </citation>
    <scope>NUCLEOTIDE SEQUENCE [LARGE SCALE GENOMIC DNA]</scope>
    <source>
        <strain evidence="1">FT81W</strain>
    </source>
</reference>
<evidence type="ECO:0000313" key="2">
    <source>
        <dbReference type="Proteomes" id="UP000447355"/>
    </source>
</evidence>
<dbReference type="AlphaFoldDB" id="A0A845GFA6"/>
<name>A0A845GFA6_9BURK</name>
<comment type="caution">
    <text evidence="1">The sequence shown here is derived from an EMBL/GenBank/DDBJ whole genome shotgun (WGS) entry which is preliminary data.</text>
</comment>
<evidence type="ECO:0000313" key="1">
    <source>
        <dbReference type="EMBL" id="MYM92621.1"/>
    </source>
</evidence>
<organism evidence="1 2">
    <name type="scientific">Duganella vulcania</name>
    <dbReference type="NCBI Taxonomy" id="2692166"/>
    <lineage>
        <taxon>Bacteria</taxon>
        <taxon>Pseudomonadati</taxon>
        <taxon>Pseudomonadota</taxon>
        <taxon>Betaproteobacteria</taxon>
        <taxon>Burkholderiales</taxon>
        <taxon>Oxalobacteraceae</taxon>
        <taxon>Telluria group</taxon>
        <taxon>Duganella</taxon>
    </lineage>
</organism>
<accession>A0A845GFA6</accession>
<dbReference type="Proteomes" id="UP000447355">
    <property type="component" value="Unassembled WGS sequence"/>
</dbReference>
<dbReference type="RefSeq" id="WP_161081881.1">
    <property type="nucleotide sequence ID" value="NZ_WWCX01000001.1"/>
</dbReference>